<proteinExistence type="predicted"/>
<name>A0ABD1YHD7_9MARC</name>
<sequence length="309" mass="34715">MTDLGKVSHFLGIHVDYNLETGTLKLFQKAYILLKLARFNLSTVASKETPMRLSVENTDVKELPSSIGDLQCLEHLTVGENKHLQVLLASLGRLKQLQVLEVSCSELKELPASIGDLERLERLTVYSTRLQDLPSRLGDLRGLKTLVVRSEALEDIPTSLSRLQSLENLLLEGKLVRENGETAAEFLPDGFTHLTNLQILVLISKRLERLPDNWANLKKLQRLDLQCPEVFTLPDWWEMLPELRSMGLSCLSKSLTGRCGGMAALQMLEVSRCRNLTSFPDSLGELKALHGLRFSFVVILLAFPTLWVN</sequence>
<dbReference type="SUPFAM" id="SSF52058">
    <property type="entry name" value="L domain-like"/>
    <property type="match status" value="1"/>
</dbReference>
<feature type="domain" description="Disease resistance R13L4/SHOC-2-like LRR" evidence="2">
    <location>
        <begin position="88"/>
        <end position="171"/>
    </location>
</feature>
<evidence type="ECO:0000259" key="2">
    <source>
        <dbReference type="Pfam" id="PF23598"/>
    </source>
</evidence>
<keyword evidence="4" id="KW-1185">Reference proteome</keyword>
<protein>
    <recommendedName>
        <fullName evidence="2">Disease resistance R13L4/SHOC-2-like LRR domain-containing protein</fullName>
    </recommendedName>
</protein>
<dbReference type="EMBL" id="JBHFFA010000004">
    <property type="protein sequence ID" value="KAL2628974.1"/>
    <property type="molecule type" value="Genomic_DNA"/>
</dbReference>
<dbReference type="PANTHER" id="PTHR45752:SF194">
    <property type="entry name" value="NB-ARC DOMAIN-CONTAINING PROTEIN"/>
    <property type="match status" value="1"/>
</dbReference>
<dbReference type="PANTHER" id="PTHR45752">
    <property type="entry name" value="LEUCINE-RICH REPEAT-CONTAINING"/>
    <property type="match status" value="1"/>
</dbReference>
<dbReference type="InterPro" id="IPR050715">
    <property type="entry name" value="LRR-SigEffector_domain"/>
</dbReference>
<keyword evidence="1" id="KW-0677">Repeat</keyword>
<evidence type="ECO:0000313" key="4">
    <source>
        <dbReference type="Proteomes" id="UP001605036"/>
    </source>
</evidence>
<dbReference type="Proteomes" id="UP001605036">
    <property type="component" value="Unassembled WGS sequence"/>
</dbReference>
<dbReference type="InterPro" id="IPR032675">
    <property type="entry name" value="LRR_dom_sf"/>
</dbReference>
<dbReference type="Pfam" id="PF23598">
    <property type="entry name" value="LRR_14"/>
    <property type="match status" value="1"/>
</dbReference>
<comment type="caution">
    <text evidence="3">The sequence shown here is derived from an EMBL/GenBank/DDBJ whole genome shotgun (WGS) entry which is preliminary data.</text>
</comment>
<organism evidence="3 4">
    <name type="scientific">Riccia fluitans</name>
    <dbReference type="NCBI Taxonomy" id="41844"/>
    <lineage>
        <taxon>Eukaryota</taxon>
        <taxon>Viridiplantae</taxon>
        <taxon>Streptophyta</taxon>
        <taxon>Embryophyta</taxon>
        <taxon>Marchantiophyta</taxon>
        <taxon>Marchantiopsida</taxon>
        <taxon>Marchantiidae</taxon>
        <taxon>Marchantiales</taxon>
        <taxon>Ricciaceae</taxon>
        <taxon>Riccia</taxon>
    </lineage>
</organism>
<evidence type="ECO:0000256" key="1">
    <source>
        <dbReference type="ARBA" id="ARBA00022737"/>
    </source>
</evidence>
<reference evidence="3 4" key="1">
    <citation type="submission" date="2024-09" db="EMBL/GenBank/DDBJ databases">
        <title>Chromosome-scale assembly of Riccia fluitans.</title>
        <authorList>
            <person name="Paukszto L."/>
            <person name="Sawicki J."/>
            <person name="Karawczyk K."/>
            <person name="Piernik-Szablinska J."/>
            <person name="Szczecinska M."/>
            <person name="Mazdziarz M."/>
        </authorList>
    </citation>
    <scope>NUCLEOTIDE SEQUENCE [LARGE SCALE GENOMIC DNA]</scope>
    <source>
        <strain evidence="3">Rf_01</strain>
        <tissue evidence="3">Aerial parts of the thallus</tissue>
    </source>
</reference>
<dbReference type="InterPro" id="IPR055414">
    <property type="entry name" value="LRR_R13L4/SHOC2-like"/>
</dbReference>
<accession>A0ABD1YHD7</accession>
<evidence type="ECO:0000313" key="3">
    <source>
        <dbReference type="EMBL" id="KAL2628974.1"/>
    </source>
</evidence>
<dbReference type="Gene3D" id="3.80.10.10">
    <property type="entry name" value="Ribonuclease Inhibitor"/>
    <property type="match status" value="2"/>
</dbReference>
<dbReference type="AlphaFoldDB" id="A0ABD1YHD7"/>
<gene>
    <name evidence="3" type="ORF">R1flu_013660</name>
</gene>